<feature type="region of interest" description="Head domain (RuvB-H)" evidence="9">
    <location>
        <begin position="258"/>
        <end position="340"/>
    </location>
</feature>
<dbReference type="SUPFAM" id="SSF52540">
    <property type="entry name" value="P-loop containing nucleoside triphosphate hydrolases"/>
    <property type="match status" value="1"/>
</dbReference>
<feature type="binding site" evidence="9">
    <location>
        <position position="69"/>
    </location>
    <ligand>
        <name>ATP</name>
        <dbReference type="ChEBI" id="CHEBI:30616"/>
    </ligand>
</feature>
<keyword evidence="7 9" id="KW-0233">DNA recombination</keyword>
<comment type="catalytic activity">
    <reaction evidence="9">
        <text>ATP + H2O = ADP + phosphate + H(+)</text>
        <dbReference type="Rhea" id="RHEA:13065"/>
        <dbReference type="ChEBI" id="CHEBI:15377"/>
        <dbReference type="ChEBI" id="CHEBI:15378"/>
        <dbReference type="ChEBI" id="CHEBI:30616"/>
        <dbReference type="ChEBI" id="CHEBI:43474"/>
        <dbReference type="ChEBI" id="CHEBI:456216"/>
    </reaction>
</comment>
<evidence type="ECO:0000256" key="8">
    <source>
        <dbReference type="ARBA" id="ARBA00023204"/>
    </source>
</evidence>
<dbReference type="PANTHER" id="PTHR42848">
    <property type="match status" value="1"/>
</dbReference>
<evidence type="ECO:0000256" key="5">
    <source>
        <dbReference type="ARBA" id="ARBA00022840"/>
    </source>
</evidence>
<evidence type="ECO:0000259" key="10">
    <source>
        <dbReference type="SMART" id="SM00382"/>
    </source>
</evidence>
<feature type="binding site" evidence="9">
    <location>
        <position position="221"/>
    </location>
    <ligand>
        <name>ATP</name>
        <dbReference type="ChEBI" id="CHEBI:30616"/>
    </ligand>
</feature>
<name>A0ABP8C725_9FLAO</name>
<dbReference type="CDD" id="cd00009">
    <property type="entry name" value="AAA"/>
    <property type="match status" value="1"/>
</dbReference>
<dbReference type="Pfam" id="PF05491">
    <property type="entry name" value="WHD_RuvB"/>
    <property type="match status" value="1"/>
</dbReference>
<feature type="region of interest" description="Small ATPAse domain (RuvB-S)" evidence="9">
    <location>
        <begin position="185"/>
        <end position="255"/>
    </location>
</feature>
<feature type="binding site" evidence="9">
    <location>
        <position position="184"/>
    </location>
    <ligand>
        <name>ATP</name>
        <dbReference type="ChEBI" id="CHEBI:30616"/>
    </ligand>
</feature>
<dbReference type="InterPro" id="IPR008824">
    <property type="entry name" value="RuvB-like_N"/>
</dbReference>
<comment type="function">
    <text evidence="9">The RuvA-RuvB-RuvC complex processes Holliday junction (HJ) DNA during genetic recombination and DNA repair, while the RuvA-RuvB complex plays an important role in the rescue of blocked DNA replication forks via replication fork reversal (RFR). RuvA specifically binds to HJ cruciform DNA, conferring on it an open structure. The RuvB hexamer acts as an ATP-dependent pump, pulling dsDNA into and through the RuvAB complex. RuvB forms 2 homohexamers on either side of HJ DNA bound by 1 or 2 RuvA tetramers; 4 subunits per hexamer contact DNA at a time. Coordinated motions by a converter formed by DNA-disengaged RuvB subunits stimulates ATP hydrolysis and nucleotide exchange. Immobilization of the converter enables RuvB to convert the ATP-contained energy into a lever motion, pulling 2 nucleotides of DNA out of the RuvA tetramer per ATP hydrolyzed, thus driving DNA branch migration. The RuvB motors rotate together with the DNA substrate, which together with the progressing nucleotide cycle form the mechanistic basis for DNA recombination by continuous HJ branch migration. Branch migration allows RuvC to scan DNA until it finds its consensus sequence, where it cleaves and resolves cruciform DNA.</text>
</comment>
<dbReference type="Pfam" id="PF17864">
    <property type="entry name" value="AAA_lid_4"/>
    <property type="match status" value="1"/>
</dbReference>
<dbReference type="GO" id="GO:0004386">
    <property type="term" value="F:helicase activity"/>
    <property type="evidence" value="ECO:0007669"/>
    <property type="project" value="UniProtKB-KW"/>
</dbReference>
<keyword evidence="6 9" id="KW-0238">DNA-binding</keyword>
<dbReference type="Pfam" id="PF05496">
    <property type="entry name" value="RuvB_N"/>
    <property type="match status" value="1"/>
</dbReference>
<dbReference type="PANTHER" id="PTHR42848:SF1">
    <property type="entry name" value="HOLLIDAY JUNCTION BRANCH MIGRATION COMPLEX SUBUNIT RUVB"/>
    <property type="match status" value="1"/>
</dbReference>
<dbReference type="Gene3D" id="1.10.10.10">
    <property type="entry name" value="Winged helix-like DNA-binding domain superfamily/Winged helix DNA-binding domain"/>
    <property type="match status" value="1"/>
</dbReference>
<feature type="domain" description="AAA+ ATPase" evidence="10">
    <location>
        <begin position="54"/>
        <end position="187"/>
    </location>
</feature>
<comment type="caution">
    <text evidence="9">Lacks conserved residue(s) required for the propagation of feature annotation.</text>
</comment>
<comment type="similarity">
    <text evidence="9">Belongs to the RuvB family.</text>
</comment>
<evidence type="ECO:0000256" key="1">
    <source>
        <dbReference type="ARBA" id="ARBA00022490"/>
    </source>
</evidence>
<evidence type="ECO:0000256" key="9">
    <source>
        <dbReference type="HAMAP-Rule" id="MF_00016"/>
    </source>
</evidence>
<feature type="binding site" evidence="9">
    <location>
        <position position="70"/>
    </location>
    <ligand>
        <name>ATP</name>
        <dbReference type="ChEBI" id="CHEBI:30616"/>
    </ligand>
</feature>
<feature type="binding site" evidence="9">
    <location>
        <position position="23"/>
    </location>
    <ligand>
        <name>ATP</name>
        <dbReference type="ChEBI" id="CHEBI:30616"/>
    </ligand>
</feature>
<keyword evidence="12" id="KW-1185">Reference proteome</keyword>
<dbReference type="InterPro" id="IPR027417">
    <property type="entry name" value="P-loop_NTPase"/>
</dbReference>
<dbReference type="Proteomes" id="UP001501496">
    <property type="component" value="Unassembled WGS sequence"/>
</dbReference>
<comment type="caution">
    <text evidence="11">The sequence shown here is derived from an EMBL/GenBank/DDBJ whole genome shotgun (WGS) entry which is preliminary data.</text>
</comment>
<reference evidence="12" key="1">
    <citation type="journal article" date="2019" name="Int. J. Syst. Evol. Microbiol.">
        <title>The Global Catalogue of Microorganisms (GCM) 10K type strain sequencing project: providing services to taxonomists for standard genome sequencing and annotation.</title>
        <authorList>
            <consortium name="The Broad Institute Genomics Platform"/>
            <consortium name="The Broad Institute Genome Sequencing Center for Infectious Disease"/>
            <person name="Wu L."/>
            <person name="Ma J."/>
        </authorList>
    </citation>
    <scope>NUCLEOTIDE SEQUENCE [LARGE SCALE GENOMIC DNA]</scope>
    <source>
        <strain evidence="12">JCM 17630</strain>
    </source>
</reference>
<dbReference type="InterPro" id="IPR008823">
    <property type="entry name" value="RuvB_wg_C"/>
</dbReference>
<evidence type="ECO:0000256" key="7">
    <source>
        <dbReference type="ARBA" id="ARBA00023172"/>
    </source>
</evidence>
<keyword evidence="3 9" id="KW-0227">DNA damage</keyword>
<feature type="binding site" evidence="9">
    <location>
        <position position="24"/>
    </location>
    <ligand>
        <name>ATP</name>
        <dbReference type="ChEBI" id="CHEBI:30616"/>
    </ligand>
</feature>
<dbReference type="Gene3D" id="1.10.8.60">
    <property type="match status" value="1"/>
</dbReference>
<dbReference type="InterPro" id="IPR036388">
    <property type="entry name" value="WH-like_DNA-bd_sf"/>
</dbReference>
<evidence type="ECO:0000256" key="3">
    <source>
        <dbReference type="ARBA" id="ARBA00022763"/>
    </source>
</evidence>
<keyword evidence="5 9" id="KW-0067">ATP-binding</keyword>
<keyword evidence="11" id="KW-0347">Helicase</keyword>
<dbReference type="InterPro" id="IPR003593">
    <property type="entry name" value="AAA+_ATPase"/>
</dbReference>
<dbReference type="SUPFAM" id="SSF46785">
    <property type="entry name" value="Winged helix' DNA-binding domain"/>
    <property type="match status" value="1"/>
</dbReference>
<feature type="binding site" evidence="9">
    <location>
        <position position="318"/>
    </location>
    <ligand>
        <name>DNA</name>
        <dbReference type="ChEBI" id="CHEBI:16991"/>
    </ligand>
</feature>
<keyword evidence="8 9" id="KW-0234">DNA repair</keyword>
<dbReference type="SMART" id="SM00382">
    <property type="entry name" value="AAA"/>
    <property type="match status" value="1"/>
</dbReference>
<feature type="binding site" evidence="9">
    <location>
        <begin position="131"/>
        <end position="133"/>
    </location>
    <ligand>
        <name>ATP</name>
        <dbReference type="ChEBI" id="CHEBI:30616"/>
    </ligand>
</feature>
<evidence type="ECO:0000256" key="4">
    <source>
        <dbReference type="ARBA" id="ARBA00022801"/>
    </source>
</evidence>
<proteinExistence type="inferred from homology"/>
<dbReference type="NCBIfam" id="TIGR00635">
    <property type="entry name" value="ruvB"/>
    <property type="match status" value="1"/>
</dbReference>
<accession>A0ABP8C725</accession>
<comment type="subcellular location">
    <subcellularLocation>
        <location evidence="9">Cytoplasm</location>
    </subcellularLocation>
</comment>
<feature type="binding site" evidence="9">
    <location>
        <position position="174"/>
    </location>
    <ligand>
        <name>ATP</name>
        <dbReference type="ChEBI" id="CHEBI:30616"/>
    </ligand>
</feature>
<evidence type="ECO:0000256" key="6">
    <source>
        <dbReference type="ARBA" id="ARBA00023125"/>
    </source>
</evidence>
<protein>
    <recommendedName>
        <fullName evidence="9">Holliday junction branch migration complex subunit RuvB</fullName>
        <ecNumber evidence="9">3.6.4.-</ecNumber>
    </recommendedName>
</protein>
<dbReference type="InterPro" id="IPR004605">
    <property type="entry name" value="DNA_helicase_Holl-junc_RuvB"/>
</dbReference>
<feature type="binding site" evidence="9">
    <location>
        <position position="65"/>
    </location>
    <ligand>
        <name>ATP</name>
        <dbReference type="ChEBI" id="CHEBI:30616"/>
    </ligand>
</feature>
<evidence type="ECO:0000256" key="2">
    <source>
        <dbReference type="ARBA" id="ARBA00022741"/>
    </source>
</evidence>
<evidence type="ECO:0000313" key="12">
    <source>
        <dbReference type="Proteomes" id="UP001501496"/>
    </source>
</evidence>
<feature type="binding site" evidence="9">
    <location>
        <position position="68"/>
    </location>
    <ligand>
        <name>ATP</name>
        <dbReference type="ChEBI" id="CHEBI:30616"/>
    </ligand>
</feature>
<organism evidence="11 12">
    <name type="scientific">Postechiella marina</name>
    <dbReference type="NCBI Taxonomy" id="943941"/>
    <lineage>
        <taxon>Bacteria</taxon>
        <taxon>Pseudomonadati</taxon>
        <taxon>Bacteroidota</taxon>
        <taxon>Flavobacteriia</taxon>
        <taxon>Flavobacteriales</taxon>
        <taxon>Flavobacteriaceae</taxon>
        <taxon>Postechiella</taxon>
    </lineage>
</organism>
<comment type="domain">
    <text evidence="9">Has 3 domains, the large (RuvB-L) and small ATPase (RuvB-S) domains and the C-terminal head (RuvB-H) domain. The head domain binds DNA, while the ATPase domains jointly bind ATP, ADP or are empty depending on the state of the subunit in the translocation cycle. During a single DNA translocation step the structure of each domain remains the same, but their relative positions change.</text>
</comment>
<dbReference type="InterPro" id="IPR036390">
    <property type="entry name" value="WH_DNA-bd_sf"/>
</dbReference>
<sequence>MNKNLDPSNDNFSPEEIDIEKQLRPLEFSDFTGQDQVLENLQIFVQAANLRGEALDHTLFHGPPGLGKTTLAHILANELSVGIKVTSGPVLDKPGDLAGLLTNLDDRDVLFIDEIHRLSPIVEEYLYSAMEDYKIDIMIESGPNARTVQINLNPFTLVGATTRSGLLTSPMRARFGIQSRLQYYKTDLLTTIVQRSASILEVPISMEAAIEIAGRSRGTPRIANALLRRVRDFAQIKGNGSIDIKIAKYALEALNVDAHGLDEMDNKILATIIDKFKGGPVGISTIATAVSESTETIEEVYEPFLIQQGFIMRTPRGREVTEAAYKHLGKVKGSVQGGLF</sequence>
<dbReference type="EC" id="3.6.4.-" evidence="9"/>
<gene>
    <name evidence="9 11" type="primary">ruvB</name>
    <name evidence="11" type="ORF">GCM10022291_15340</name>
</gene>
<comment type="subunit">
    <text evidence="9">Homohexamer. Forms an RuvA(8)-RuvB(12)-Holliday junction (HJ) complex. HJ DNA is sandwiched between 2 RuvA tetramers; dsDNA enters through RuvA and exits via RuvB. An RuvB hexamer assembles on each DNA strand where it exits the tetramer. Each RuvB hexamer is contacted by two RuvA subunits (via domain III) on 2 adjacent RuvB subunits; this complex drives branch migration. In the full resolvosome a probable DNA-RuvA(4)-RuvB(12)-RuvC(2) complex forms which resolves the HJ.</text>
</comment>
<dbReference type="EMBL" id="BAABCA010000003">
    <property type="protein sequence ID" value="GAA4234870.1"/>
    <property type="molecule type" value="Genomic_DNA"/>
</dbReference>
<dbReference type="HAMAP" id="MF_00016">
    <property type="entry name" value="DNA_HJ_migration_RuvB"/>
    <property type="match status" value="1"/>
</dbReference>
<feature type="binding site" evidence="9">
    <location>
        <position position="313"/>
    </location>
    <ligand>
        <name>DNA</name>
        <dbReference type="ChEBI" id="CHEBI:16991"/>
    </ligand>
</feature>
<dbReference type="InterPro" id="IPR041445">
    <property type="entry name" value="AAA_lid_4"/>
</dbReference>
<evidence type="ECO:0000313" key="11">
    <source>
        <dbReference type="EMBL" id="GAA4234870.1"/>
    </source>
</evidence>
<keyword evidence="4 9" id="KW-0378">Hydrolase</keyword>
<dbReference type="Gene3D" id="3.40.50.300">
    <property type="entry name" value="P-loop containing nucleotide triphosphate hydrolases"/>
    <property type="match status" value="1"/>
</dbReference>
<keyword evidence="2 9" id="KW-0547">Nucleotide-binding</keyword>
<feature type="binding site" evidence="9">
    <location>
        <position position="69"/>
    </location>
    <ligand>
        <name>Mg(2+)</name>
        <dbReference type="ChEBI" id="CHEBI:18420"/>
    </ligand>
</feature>
<keyword evidence="1 9" id="KW-0963">Cytoplasm</keyword>
<dbReference type="RefSeq" id="WP_344787563.1">
    <property type="nucleotide sequence ID" value="NZ_BAABCA010000003.1"/>
</dbReference>
<dbReference type="NCBIfam" id="NF000868">
    <property type="entry name" value="PRK00080.1"/>
    <property type="match status" value="1"/>
</dbReference>